<sequence>MTQPTNKEEKKEHEKGGREGSSNSNRNFQVAAAAKKTQEFRGKGRDQKFQWQQLKQIAVRKQLLSTAETRRNQQQFEAAEQAEIVCATAEIPSPAAEFPNAAEKVQHLLIQGKSNDPLYLEYERYVSGGFKE</sequence>
<dbReference type="EMBL" id="CM044705">
    <property type="protein sequence ID" value="KAI5663710.1"/>
    <property type="molecule type" value="Genomic_DNA"/>
</dbReference>
<dbReference type="Proteomes" id="UP001060085">
    <property type="component" value="Linkage Group LG05"/>
</dbReference>
<evidence type="ECO:0000313" key="1">
    <source>
        <dbReference type="EMBL" id="KAI5663710.1"/>
    </source>
</evidence>
<accession>A0ACC0ATW8</accession>
<comment type="caution">
    <text evidence="1">The sequence shown here is derived from an EMBL/GenBank/DDBJ whole genome shotgun (WGS) entry which is preliminary data.</text>
</comment>
<name>A0ACC0ATW8_CATRO</name>
<organism evidence="1 2">
    <name type="scientific">Catharanthus roseus</name>
    <name type="common">Madagascar periwinkle</name>
    <name type="synonym">Vinca rosea</name>
    <dbReference type="NCBI Taxonomy" id="4058"/>
    <lineage>
        <taxon>Eukaryota</taxon>
        <taxon>Viridiplantae</taxon>
        <taxon>Streptophyta</taxon>
        <taxon>Embryophyta</taxon>
        <taxon>Tracheophyta</taxon>
        <taxon>Spermatophyta</taxon>
        <taxon>Magnoliopsida</taxon>
        <taxon>eudicotyledons</taxon>
        <taxon>Gunneridae</taxon>
        <taxon>Pentapetalae</taxon>
        <taxon>asterids</taxon>
        <taxon>lamiids</taxon>
        <taxon>Gentianales</taxon>
        <taxon>Apocynaceae</taxon>
        <taxon>Rauvolfioideae</taxon>
        <taxon>Vinceae</taxon>
        <taxon>Catharanthinae</taxon>
        <taxon>Catharanthus</taxon>
    </lineage>
</organism>
<protein>
    <submittedName>
        <fullName evidence="1">Uncharacterized protein</fullName>
    </submittedName>
</protein>
<gene>
    <name evidence="1" type="ORF">M9H77_23033</name>
</gene>
<proteinExistence type="predicted"/>
<reference evidence="2" key="1">
    <citation type="journal article" date="2023" name="Nat. Plants">
        <title>Single-cell RNA sequencing provides a high-resolution roadmap for understanding the multicellular compartmentation of specialized metabolism.</title>
        <authorList>
            <person name="Sun S."/>
            <person name="Shen X."/>
            <person name="Li Y."/>
            <person name="Li Y."/>
            <person name="Wang S."/>
            <person name="Li R."/>
            <person name="Zhang H."/>
            <person name="Shen G."/>
            <person name="Guo B."/>
            <person name="Wei J."/>
            <person name="Xu J."/>
            <person name="St-Pierre B."/>
            <person name="Chen S."/>
            <person name="Sun C."/>
        </authorList>
    </citation>
    <scope>NUCLEOTIDE SEQUENCE [LARGE SCALE GENOMIC DNA]</scope>
</reference>
<keyword evidence="2" id="KW-1185">Reference proteome</keyword>
<evidence type="ECO:0000313" key="2">
    <source>
        <dbReference type="Proteomes" id="UP001060085"/>
    </source>
</evidence>